<feature type="compositionally biased region" description="Polar residues" evidence="1">
    <location>
        <begin position="390"/>
        <end position="399"/>
    </location>
</feature>
<feature type="region of interest" description="Disordered" evidence="1">
    <location>
        <begin position="429"/>
        <end position="472"/>
    </location>
</feature>
<evidence type="ECO:0000313" key="3">
    <source>
        <dbReference type="Proteomes" id="UP000230066"/>
    </source>
</evidence>
<reference evidence="2" key="1">
    <citation type="submission" date="2019-03" db="EMBL/GenBank/DDBJ databases">
        <title>Improved annotation for the trematode Fasciola hepatica.</title>
        <authorList>
            <person name="Choi Y.-J."/>
            <person name="Martin J."/>
            <person name="Mitreva M."/>
        </authorList>
    </citation>
    <scope>NUCLEOTIDE SEQUENCE [LARGE SCALE GENOMIC DNA]</scope>
</reference>
<comment type="caution">
    <text evidence="2">The sequence shown here is derived from an EMBL/GenBank/DDBJ whole genome shotgun (WGS) entry which is preliminary data.</text>
</comment>
<dbReference type="AlphaFoldDB" id="A0A4E0RTD2"/>
<feature type="region of interest" description="Disordered" evidence="1">
    <location>
        <begin position="604"/>
        <end position="629"/>
    </location>
</feature>
<sequence length="677" mass="74476">MKSPFALGLDENVDSTVKRLDQMLAQLEGYRPLLEQNVACAEFDIRATFDGLISALGQRQMQLLKQLNKIANEKTNVIDSQKQMIENVRSDIVACMSDRNRNIGRMQENLSRAESAVISSSSAPFVSFRTEKPIMTQTICNYGRIVSQYCGHFADPSQPSSCLPRALEEEDENEESVGCGYHNQSMVFSPFHMQSRVKPDLLQWLSEEHTIDHPNRSRINHKMTHHTASKTPVGKFAQESQNSLVGQANSTSQISMPLHLRMCDPLILRHWLDTNAAFKGLENIREQNDRKFSQATSLGSSDVAGGTDCESFAVLTNSTSGTRINSLKDWMVCDPLELTEIQGLLEPSQSRPVVTAASESHSYLQTWLAPSSAPQISNSQGPFDRYKMGSSISQRSNTNSRLGSLLPSYLTQTSVNDVDRWLARSSRTDASSLQAQPNAHPRALDAVPDGTSETSVSLETPTPSSFEHTSELVTEENKMRQYSCIYSQCRGGPGGPTCCGAQKRAEERSDHLNSMEDVVSPSMTASAATDETSTQPNLVDITSKLTVNPIVVQLANIVSTPLNQWLDESSAAMNDTLSPADKRNNPHSRNWDLQTWLHRDCALDPRDITDPDDPDDNSGTVVNPTKLCPHPVTNDCPGCPFPDEALPGAVVSSTTASTMNDPGQLGLWRSKLPVDYA</sequence>
<dbReference type="EMBL" id="JXXN02001874">
    <property type="protein sequence ID" value="THD23917.1"/>
    <property type="molecule type" value="Genomic_DNA"/>
</dbReference>
<gene>
    <name evidence="2" type="ORF">D915_005162</name>
</gene>
<proteinExistence type="predicted"/>
<organism evidence="2 3">
    <name type="scientific">Fasciola hepatica</name>
    <name type="common">Liver fluke</name>
    <dbReference type="NCBI Taxonomy" id="6192"/>
    <lineage>
        <taxon>Eukaryota</taxon>
        <taxon>Metazoa</taxon>
        <taxon>Spiralia</taxon>
        <taxon>Lophotrochozoa</taxon>
        <taxon>Platyhelminthes</taxon>
        <taxon>Trematoda</taxon>
        <taxon>Digenea</taxon>
        <taxon>Plagiorchiida</taxon>
        <taxon>Echinostomata</taxon>
        <taxon>Echinostomatoidea</taxon>
        <taxon>Fasciolidae</taxon>
        <taxon>Fasciola</taxon>
    </lineage>
</organism>
<accession>A0A4E0RTD2</accession>
<dbReference type="Proteomes" id="UP000230066">
    <property type="component" value="Unassembled WGS sequence"/>
</dbReference>
<keyword evidence="3" id="KW-1185">Reference proteome</keyword>
<evidence type="ECO:0000313" key="2">
    <source>
        <dbReference type="EMBL" id="THD23917.1"/>
    </source>
</evidence>
<protein>
    <submittedName>
        <fullName evidence="2">Uncharacterized protein</fullName>
    </submittedName>
</protein>
<evidence type="ECO:0000256" key="1">
    <source>
        <dbReference type="SAM" id="MobiDB-lite"/>
    </source>
</evidence>
<name>A0A4E0RTD2_FASHE</name>
<feature type="compositionally biased region" description="Polar residues" evidence="1">
    <location>
        <begin position="451"/>
        <end position="467"/>
    </location>
</feature>
<feature type="region of interest" description="Disordered" evidence="1">
    <location>
        <begin position="374"/>
        <end position="399"/>
    </location>
</feature>